<evidence type="ECO:0008006" key="10">
    <source>
        <dbReference type="Google" id="ProtNLM"/>
    </source>
</evidence>
<dbReference type="InterPro" id="IPR013087">
    <property type="entry name" value="Znf_C2H2_type"/>
</dbReference>
<evidence type="ECO:0000259" key="7">
    <source>
        <dbReference type="PROSITE" id="PS50174"/>
    </source>
</evidence>
<gene>
    <name evidence="8" type="ORF">SCUCBS95973_008022</name>
</gene>
<keyword evidence="2" id="KW-0694">RNA-binding</keyword>
<organism evidence="8 9">
    <name type="scientific">Sporothrix curviconia</name>
    <dbReference type="NCBI Taxonomy" id="1260050"/>
    <lineage>
        <taxon>Eukaryota</taxon>
        <taxon>Fungi</taxon>
        <taxon>Dikarya</taxon>
        <taxon>Ascomycota</taxon>
        <taxon>Pezizomycotina</taxon>
        <taxon>Sordariomycetes</taxon>
        <taxon>Sordariomycetidae</taxon>
        <taxon>Ophiostomatales</taxon>
        <taxon>Ophiostomataceae</taxon>
        <taxon>Sporothrix</taxon>
    </lineage>
</organism>
<keyword evidence="9" id="KW-1185">Reference proteome</keyword>
<sequence>MASNLTPAATGGTGTNSGRVDASNANAPAKKEKRNVVAAAAMAPRMQSQVQKWAKMTAELGGGSSRGADDRMDGGDSDEEHDGTPQSAGRPRKKARTGAAPGDGTRPQKSGKRGKRREQDALPYSKQLRAPHRRDRYVSFGIGAGLGRNSAREKAAATTTVTTTTSSLPPTCLLCLVRFESRQQLRDHESLSSRHKRQLRDPEARKLALQRFSRIAGEEAAAVVAAATKPDSADDDTVMADNEGRTGPDTPKTVHRPPLHIKRLPRRRGDLAPTYTSYAVPLRVSDTSGDVEDSNDADALSYHACLLCRRRFRSRSMLRLHERESALHRARTRDPASVAAAVAAVNKVAADEAEVLKAEEEEGGKERESHATPRIRPLLRLRPAAPTTAGTTTAQYRDRARERRLAFGGHTKGQQAHKKSSRKDAAEAAPKAAAPSKGAALLSKMGWTAGQGLGAQGGGLTEAIAPAVYRSGVGLGAQGGKLGDAADVAARRTESTYADFVQQTRDTARQRLMALDREEAKAAAAAAAEAAEREAEKAAAAASQETDGTVRP</sequence>
<dbReference type="Proteomes" id="UP001642405">
    <property type="component" value="Unassembled WGS sequence"/>
</dbReference>
<feature type="region of interest" description="Disordered" evidence="5">
    <location>
        <begin position="357"/>
        <end position="376"/>
    </location>
</feature>
<feature type="region of interest" description="Disordered" evidence="5">
    <location>
        <begin position="1"/>
        <end position="135"/>
    </location>
</feature>
<evidence type="ECO:0000256" key="4">
    <source>
        <dbReference type="PROSITE-ProRule" id="PRU00042"/>
    </source>
</evidence>
<comment type="caution">
    <text evidence="8">The sequence shown here is derived from an EMBL/GenBank/DDBJ whole genome shotgun (WGS) entry which is preliminary data.</text>
</comment>
<keyword evidence="4" id="KW-0862">Zinc</keyword>
<evidence type="ECO:0000256" key="5">
    <source>
        <dbReference type="SAM" id="MobiDB-lite"/>
    </source>
</evidence>
<evidence type="ECO:0000313" key="8">
    <source>
        <dbReference type="EMBL" id="CAK7231753.1"/>
    </source>
</evidence>
<feature type="domain" description="C2H2-type" evidence="6">
    <location>
        <begin position="303"/>
        <end position="333"/>
    </location>
</feature>
<keyword evidence="3" id="KW-0539">Nucleus</keyword>
<evidence type="ECO:0000256" key="3">
    <source>
        <dbReference type="ARBA" id="ARBA00023242"/>
    </source>
</evidence>
<evidence type="ECO:0000256" key="2">
    <source>
        <dbReference type="ARBA" id="ARBA00022884"/>
    </source>
</evidence>
<dbReference type="PROSITE" id="PS50157">
    <property type="entry name" value="ZINC_FINGER_C2H2_2"/>
    <property type="match status" value="1"/>
</dbReference>
<feature type="region of interest" description="Disordered" evidence="5">
    <location>
        <begin position="184"/>
        <end position="203"/>
    </location>
</feature>
<feature type="region of interest" description="Disordered" evidence="5">
    <location>
        <begin position="525"/>
        <end position="552"/>
    </location>
</feature>
<feature type="domain" description="G-patch" evidence="7">
    <location>
        <begin position="434"/>
        <end position="480"/>
    </location>
</feature>
<accession>A0ABP0CIR8</accession>
<keyword evidence="4" id="KW-0863">Zinc-finger</keyword>
<dbReference type="SMART" id="SM00355">
    <property type="entry name" value="ZnF_C2H2"/>
    <property type="match status" value="2"/>
</dbReference>
<reference evidence="8 9" key="1">
    <citation type="submission" date="2024-01" db="EMBL/GenBank/DDBJ databases">
        <authorList>
            <person name="Allen C."/>
            <person name="Tagirdzhanova G."/>
        </authorList>
    </citation>
    <scope>NUCLEOTIDE SEQUENCE [LARGE SCALE GENOMIC DNA]</scope>
</reference>
<keyword evidence="4" id="KW-0479">Metal-binding</keyword>
<dbReference type="EMBL" id="CAWUHB010000060">
    <property type="protein sequence ID" value="CAK7231753.1"/>
    <property type="molecule type" value="Genomic_DNA"/>
</dbReference>
<feature type="compositionally biased region" description="Polar residues" evidence="5">
    <location>
        <begin position="543"/>
        <end position="552"/>
    </location>
</feature>
<dbReference type="SMART" id="SM00443">
    <property type="entry name" value="G_patch"/>
    <property type="match status" value="1"/>
</dbReference>
<dbReference type="PANTHER" id="PTHR13948:SF3">
    <property type="entry name" value="FI21118P1"/>
    <property type="match status" value="1"/>
</dbReference>
<evidence type="ECO:0000313" key="9">
    <source>
        <dbReference type="Proteomes" id="UP001642405"/>
    </source>
</evidence>
<dbReference type="InterPro" id="IPR000467">
    <property type="entry name" value="G_patch_dom"/>
</dbReference>
<proteinExistence type="predicted"/>
<dbReference type="PANTHER" id="PTHR13948">
    <property type="entry name" value="RNA-BINDING PROTEIN"/>
    <property type="match status" value="1"/>
</dbReference>
<dbReference type="PROSITE" id="PS50174">
    <property type="entry name" value="G_PATCH"/>
    <property type="match status" value="1"/>
</dbReference>
<feature type="region of interest" description="Disordered" evidence="5">
    <location>
        <begin position="406"/>
        <end position="435"/>
    </location>
</feature>
<protein>
    <recommendedName>
        <fullName evidence="10">G-patch domain-containing protein</fullName>
    </recommendedName>
</protein>
<evidence type="ECO:0000256" key="1">
    <source>
        <dbReference type="ARBA" id="ARBA00004123"/>
    </source>
</evidence>
<evidence type="ECO:0000259" key="6">
    <source>
        <dbReference type="PROSITE" id="PS50157"/>
    </source>
</evidence>
<comment type="subcellular location">
    <subcellularLocation>
        <location evidence="1">Nucleus</location>
    </subcellularLocation>
</comment>
<dbReference type="Pfam" id="PF01585">
    <property type="entry name" value="G-patch"/>
    <property type="match status" value="1"/>
</dbReference>
<name>A0ABP0CIR8_9PEZI</name>
<feature type="compositionally biased region" description="Basic and acidic residues" evidence="5">
    <location>
        <begin position="357"/>
        <end position="371"/>
    </location>
</feature>
<feature type="region of interest" description="Disordered" evidence="5">
    <location>
        <begin position="226"/>
        <end position="257"/>
    </location>
</feature>